<sequence length="107" mass="11464">MAPEFSSTPQLRSDVCACVSKPPPPAGPELAPITRSRQAASPPGETSPLVVTLSDAAVQALARHVTQSTRRRPAGRKQRRGAAARRRWAQTASPCWPHLPCSAVGWF</sequence>
<feature type="compositionally biased region" description="Basic residues" evidence="1">
    <location>
        <begin position="69"/>
        <end position="87"/>
    </location>
</feature>
<reference evidence="2 3" key="1">
    <citation type="journal article" date="2007" name="Science">
        <title>The Chlamydomonas genome reveals the evolution of key animal and plant functions.</title>
        <authorList>
            <person name="Merchant S.S."/>
            <person name="Prochnik S.E."/>
            <person name="Vallon O."/>
            <person name="Harris E.H."/>
            <person name="Karpowicz S.J."/>
            <person name="Witman G.B."/>
            <person name="Terry A."/>
            <person name="Salamov A."/>
            <person name="Fritz-Laylin L.K."/>
            <person name="Marechal-Drouard L."/>
            <person name="Marshall W.F."/>
            <person name="Qu L.H."/>
            <person name="Nelson D.R."/>
            <person name="Sanderfoot A.A."/>
            <person name="Spalding M.H."/>
            <person name="Kapitonov V.V."/>
            <person name="Ren Q."/>
            <person name="Ferris P."/>
            <person name="Lindquist E."/>
            <person name="Shapiro H."/>
            <person name="Lucas S.M."/>
            <person name="Grimwood J."/>
            <person name="Schmutz J."/>
            <person name="Cardol P."/>
            <person name="Cerutti H."/>
            <person name="Chanfreau G."/>
            <person name="Chen C.L."/>
            <person name="Cognat V."/>
            <person name="Croft M.T."/>
            <person name="Dent R."/>
            <person name="Dutcher S."/>
            <person name="Fernandez E."/>
            <person name="Fukuzawa H."/>
            <person name="Gonzalez-Ballester D."/>
            <person name="Gonzalez-Halphen D."/>
            <person name="Hallmann A."/>
            <person name="Hanikenne M."/>
            <person name="Hippler M."/>
            <person name="Inwood W."/>
            <person name="Jabbari K."/>
            <person name="Kalanon M."/>
            <person name="Kuras R."/>
            <person name="Lefebvre P.A."/>
            <person name="Lemaire S.D."/>
            <person name="Lobanov A.V."/>
            <person name="Lohr M."/>
            <person name="Manuell A."/>
            <person name="Meier I."/>
            <person name="Mets L."/>
            <person name="Mittag M."/>
            <person name="Mittelmeier T."/>
            <person name="Moroney J.V."/>
            <person name="Moseley J."/>
            <person name="Napoli C."/>
            <person name="Nedelcu A.M."/>
            <person name="Niyogi K."/>
            <person name="Novoselov S.V."/>
            <person name="Paulsen I.T."/>
            <person name="Pazour G."/>
            <person name="Purton S."/>
            <person name="Ral J.P."/>
            <person name="Riano-Pachon D.M."/>
            <person name="Riekhof W."/>
            <person name="Rymarquis L."/>
            <person name="Schroda M."/>
            <person name="Stern D."/>
            <person name="Umen J."/>
            <person name="Willows R."/>
            <person name="Wilson N."/>
            <person name="Zimmer S.L."/>
            <person name="Allmer J."/>
            <person name="Balk J."/>
            <person name="Bisova K."/>
            <person name="Chen C.J."/>
            <person name="Elias M."/>
            <person name="Gendler K."/>
            <person name="Hauser C."/>
            <person name="Lamb M.R."/>
            <person name="Ledford H."/>
            <person name="Long J.C."/>
            <person name="Minagawa J."/>
            <person name="Page M.D."/>
            <person name="Pan J."/>
            <person name="Pootakham W."/>
            <person name="Roje S."/>
            <person name="Rose A."/>
            <person name="Stahlberg E."/>
            <person name="Terauchi A.M."/>
            <person name="Yang P."/>
            <person name="Ball S."/>
            <person name="Bowler C."/>
            <person name="Dieckmann C.L."/>
            <person name="Gladyshev V.N."/>
            <person name="Green P."/>
            <person name="Jorgensen R."/>
            <person name="Mayfield S."/>
            <person name="Mueller-Roeber B."/>
            <person name="Rajamani S."/>
            <person name="Sayre R.T."/>
            <person name="Brokstein P."/>
            <person name="Dubchak I."/>
            <person name="Goodstein D."/>
            <person name="Hornick L."/>
            <person name="Huang Y.W."/>
            <person name="Jhaveri J."/>
            <person name="Luo Y."/>
            <person name="Martinez D."/>
            <person name="Ngau W.C."/>
            <person name="Otillar B."/>
            <person name="Poliakov A."/>
            <person name="Porter A."/>
            <person name="Szajkowski L."/>
            <person name="Werner G."/>
            <person name="Zhou K."/>
            <person name="Grigoriev I.V."/>
            <person name="Rokhsar D.S."/>
            <person name="Grossman A.R."/>
        </authorList>
    </citation>
    <scope>NUCLEOTIDE SEQUENCE [LARGE SCALE GENOMIC DNA]</scope>
    <source>
        <strain evidence="3">CC-503</strain>
    </source>
</reference>
<dbReference type="KEGG" id="cre:CHLRE_07g314676v5"/>
<name>A0A2K3DIL1_CHLRE</name>
<dbReference type="Proteomes" id="UP000006906">
    <property type="component" value="Chromosome 7"/>
</dbReference>
<keyword evidence="3" id="KW-1185">Reference proteome</keyword>
<dbReference type="AlphaFoldDB" id="A0A2K3DIL1"/>
<evidence type="ECO:0000313" key="2">
    <source>
        <dbReference type="EMBL" id="PNW80369.1"/>
    </source>
</evidence>
<dbReference type="InParanoid" id="A0A2K3DIL1"/>
<dbReference type="GeneID" id="66053952"/>
<gene>
    <name evidence="2" type="ORF">CHLRE_07g314676v5</name>
</gene>
<accession>A0A2K3DIL1</accession>
<evidence type="ECO:0000313" key="3">
    <source>
        <dbReference type="Proteomes" id="UP000006906"/>
    </source>
</evidence>
<dbReference type="EMBL" id="CM008968">
    <property type="protein sequence ID" value="PNW80369.1"/>
    <property type="molecule type" value="Genomic_DNA"/>
</dbReference>
<organism evidence="2 3">
    <name type="scientific">Chlamydomonas reinhardtii</name>
    <name type="common">Chlamydomonas smithii</name>
    <dbReference type="NCBI Taxonomy" id="3055"/>
    <lineage>
        <taxon>Eukaryota</taxon>
        <taxon>Viridiplantae</taxon>
        <taxon>Chlorophyta</taxon>
        <taxon>core chlorophytes</taxon>
        <taxon>Chlorophyceae</taxon>
        <taxon>CS clade</taxon>
        <taxon>Chlamydomonadales</taxon>
        <taxon>Chlamydomonadaceae</taxon>
        <taxon>Chlamydomonas</taxon>
    </lineage>
</organism>
<proteinExistence type="predicted"/>
<feature type="region of interest" description="Disordered" evidence="1">
    <location>
        <begin position="19"/>
        <end position="47"/>
    </location>
</feature>
<protein>
    <submittedName>
        <fullName evidence="2">Uncharacterized protein</fullName>
    </submittedName>
</protein>
<dbReference type="Gramene" id="PNW80369">
    <property type="protein sequence ID" value="PNW80369"/>
    <property type="gene ID" value="CHLRE_07g314676v5"/>
</dbReference>
<feature type="region of interest" description="Disordered" evidence="1">
    <location>
        <begin position="64"/>
        <end position="87"/>
    </location>
</feature>
<dbReference type="RefSeq" id="XP_042922427.1">
    <property type="nucleotide sequence ID" value="XM_043063859.1"/>
</dbReference>
<evidence type="ECO:0000256" key="1">
    <source>
        <dbReference type="SAM" id="MobiDB-lite"/>
    </source>
</evidence>